<gene>
    <name evidence="1" type="ORF">S01H1_68587</name>
</gene>
<name>X0XCZ9_9ZZZZ</name>
<protein>
    <submittedName>
        <fullName evidence="1">Uncharacterized protein</fullName>
    </submittedName>
</protein>
<sequence length="248" mass="27372">FGDVAVLYAITQELDLKALLNKQIVKNGIDPGDLSTIIAVNKIVEPKSGNSLGRWYADTALTRLVGLEESKISSENIGRMFDAMYTLTEAGCIEDRIFQFEMDLWGKLQTMFDFSDSSIVYDITSTYIYGSTIPVAARGYNRDGNNLLQYNVGLAVTKPYGIPIHFKVFPGNIVDVSTVKGFASDLRTFGITEVTFVVDRGFFSTSNLVDLVSDTSHVIGAIPATLKKYSQLLSKSKDLEHPKNACKR</sequence>
<proteinExistence type="predicted"/>
<evidence type="ECO:0000313" key="1">
    <source>
        <dbReference type="EMBL" id="GAG33307.1"/>
    </source>
</evidence>
<dbReference type="NCBIfam" id="NF033559">
    <property type="entry name" value="transpos_IS1634"/>
    <property type="match status" value="1"/>
</dbReference>
<comment type="caution">
    <text evidence="1">The sequence shown here is derived from an EMBL/GenBank/DDBJ whole genome shotgun (WGS) entry which is preliminary data.</text>
</comment>
<accession>X0XCZ9</accession>
<dbReference type="InterPro" id="IPR047654">
    <property type="entry name" value="IS1634_transpos"/>
</dbReference>
<dbReference type="PANTHER" id="PTHR34614">
    <property type="match status" value="1"/>
</dbReference>
<feature type="non-terminal residue" evidence="1">
    <location>
        <position position="248"/>
    </location>
</feature>
<dbReference type="AlphaFoldDB" id="X0XCZ9"/>
<reference evidence="1" key="1">
    <citation type="journal article" date="2014" name="Front. Microbiol.">
        <title>High frequency of phylogenetically diverse reductive dehalogenase-homologous genes in deep subseafloor sedimentary metagenomes.</title>
        <authorList>
            <person name="Kawai M."/>
            <person name="Futagami T."/>
            <person name="Toyoda A."/>
            <person name="Takaki Y."/>
            <person name="Nishi S."/>
            <person name="Hori S."/>
            <person name="Arai W."/>
            <person name="Tsubouchi T."/>
            <person name="Morono Y."/>
            <person name="Uchiyama I."/>
            <person name="Ito T."/>
            <person name="Fujiyama A."/>
            <person name="Inagaki F."/>
            <person name="Takami H."/>
        </authorList>
    </citation>
    <scope>NUCLEOTIDE SEQUENCE</scope>
    <source>
        <strain evidence="1">Expedition CK06-06</strain>
    </source>
</reference>
<organism evidence="1">
    <name type="scientific">marine sediment metagenome</name>
    <dbReference type="NCBI Taxonomy" id="412755"/>
    <lineage>
        <taxon>unclassified sequences</taxon>
        <taxon>metagenomes</taxon>
        <taxon>ecological metagenomes</taxon>
    </lineage>
</organism>
<dbReference type="PANTHER" id="PTHR34614:SF2">
    <property type="entry name" value="TRANSPOSASE IS4-LIKE DOMAIN-CONTAINING PROTEIN"/>
    <property type="match status" value="1"/>
</dbReference>
<feature type="non-terminal residue" evidence="1">
    <location>
        <position position="1"/>
    </location>
</feature>
<dbReference type="EMBL" id="BARS01045488">
    <property type="protein sequence ID" value="GAG33307.1"/>
    <property type="molecule type" value="Genomic_DNA"/>
</dbReference>